<dbReference type="EMBL" id="QRDH01000017">
    <property type="protein sequence ID" value="RDU39122.1"/>
    <property type="molecule type" value="Genomic_DNA"/>
</dbReference>
<feature type="transmembrane region" description="Helical" evidence="1">
    <location>
        <begin position="37"/>
        <end position="58"/>
    </location>
</feature>
<name>A0A3D8GXL2_9GAMM</name>
<feature type="transmembrane region" description="Helical" evidence="1">
    <location>
        <begin position="12"/>
        <end position="31"/>
    </location>
</feature>
<protein>
    <submittedName>
        <fullName evidence="2">Uncharacterized protein</fullName>
    </submittedName>
</protein>
<keyword evidence="1" id="KW-1133">Transmembrane helix</keyword>
<keyword evidence="1" id="KW-0472">Membrane</keyword>
<comment type="caution">
    <text evidence="2">The sequence shown here is derived from an EMBL/GenBank/DDBJ whole genome shotgun (WGS) entry which is preliminary data.</text>
</comment>
<dbReference type="Proteomes" id="UP000256431">
    <property type="component" value="Unassembled WGS sequence"/>
</dbReference>
<evidence type="ECO:0000256" key="1">
    <source>
        <dbReference type="SAM" id="Phobius"/>
    </source>
</evidence>
<keyword evidence="1" id="KW-0812">Transmembrane</keyword>
<dbReference type="AlphaFoldDB" id="A0A3D8GXL2"/>
<evidence type="ECO:0000313" key="3">
    <source>
        <dbReference type="Proteomes" id="UP000256431"/>
    </source>
</evidence>
<reference evidence="2 3" key="1">
    <citation type="submission" date="2018-08" db="EMBL/GenBank/DDBJ databases">
        <title>Genome sequence of Marinobacter flavimaris KCTC 12185.</title>
        <authorList>
            <person name="Chun J."/>
            <person name="Kim B.-Y."/>
            <person name="Choi S.-B."/>
            <person name="Kwak M.-J."/>
        </authorList>
    </citation>
    <scope>NUCLEOTIDE SEQUENCE [LARGE SCALE GENOMIC DNA]</scope>
    <source>
        <strain evidence="2 3">KCTC 12185</strain>
    </source>
</reference>
<accession>A0A3D8GXL2</accession>
<proteinExistence type="predicted"/>
<organism evidence="2 3">
    <name type="scientific">Marinobacter flavimaris</name>
    <dbReference type="NCBI Taxonomy" id="262076"/>
    <lineage>
        <taxon>Bacteria</taxon>
        <taxon>Pseudomonadati</taxon>
        <taxon>Pseudomonadota</taxon>
        <taxon>Gammaproteobacteria</taxon>
        <taxon>Pseudomonadales</taxon>
        <taxon>Marinobacteraceae</taxon>
        <taxon>Marinobacter</taxon>
    </lineage>
</organism>
<gene>
    <name evidence="2" type="ORF">DXI23_20115</name>
</gene>
<keyword evidence="3" id="KW-1185">Reference proteome</keyword>
<evidence type="ECO:0000313" key="2">
    <source>
        <dbReference type="EMBL" id="RDU39122.1"/>
    </source>
</evidence>
<sequence length="61" mass="6624">MKESKEIDIGLNKLAATIVTVGLGSMGTMVAFGASTWWVVVPVLVVVAGLAICTRSFWWRR</sequence>